<keyword evidence="13" id="KW-0732">Signal</keyword>
<evidence type="ECO:0000256" key="7">
    <source>
        <dbReference type="ARBA" id="ARBA00022723"/>
    </source>
</evidence>
<dbReference type="STRING" id="3694.B9HF21"/>
<dbReference type="HOGENOM" id="CLU_006504_6_3_1"/>
<dbReference type="Pfam" id="PF07732">
    <property type="entry name" value="Cu-oxidase_3"/>
    <property type="match status" value="1"/>
</dbReference>
<gene>
    <name evidence="14" type="ORF">POPTR_007G022900v4</name>
</gene>
<evidence type="ECO:0000256" key="4">
    <source>
        <dbReference type="ARBA" id="ARBA00012297"/>
    </source>
</evidence>
<protein>
    <recommendedName>
        <fullName evidence="4 13">Laccase</fullName>
        <ecNumber evidence="4 13">1.10.3.2</ecNumber>
    </recommendedName>
    <alternativeName>
        <fullName evidence="13">Benzenediol:oxygen oxidoreductase</fullName>
    </alternativeName>
    <alternativeName>
        <fullName evidence="13">Diphenol oxidase</fullName>
    </alternativeName>
    <alternativeName>
        <fullName evidence="13">Urishiol oxidase</fullName>
    </alternativeName>
</protein>
<dbReference type="InterPro" id="IPR017761">
    <property type="entry name" value="Laccase"/>
</dbReference>
<dbReference type="PROSITE" id="PS00079">
    <property type="entry name" value="MULTICOPPER_OXIDASE1"/>
    <property type="match status" value="1"/>
</dbReference>
<dbReference type="GO" id="GO:0048046">
    <property type="term" value="C:apoplast"/>
    <property type="evidence" value="ECO:0007669"/>
    <property type="project" value="UniProtKB-SubCell"/>
</dbReference>
<comment type="caution">
    <text evidence="14">The sequence shown here is derived from an EMBL/GenBank/DDBJ whole genome shotgun (WGS) entry which is preliminary data.</text>
</comment>
<proteinExistence type="inferred from homology"/>
<dbReference type="EMBL" id="CM009296">
    <property type="protein sequence ID" value="PNT26703.2"/>
    <property type="molecule type" value="Genomic_DNA"/>
</dbReference>
<keyword evidence="11" id="KW-0325">Glycoprotein</keyword>
<dbReference type="InterPro" id="IPR008972">
    <property type="entry name" value="Cupredoxin"/>
</dbReference>
<dbReference type="CDD" id="cd13897">
    <property type="entry name" value="CuRO_3_LCC_plant"/>
    <property type="match status" value="1"/>
</dbReference>
<comment type="subcellular location">
    <subcellularLocation>
        <location evidence="2 13">Secreted</location>
        <location evidence="2 13">Extracellular space</location>
        <location evidence="2 13">Apoplast</location>
    </subcellularLocation>
</comment>
<dbReference type="InParanoid" id="B9HF21"/>
<dbReference type="Proteomes" id="UP000006729">
    <property type="component" value="Chromosome 7"/>
</dbReference>
<keyword evidence="9 13" id="KW-0560">Oxidoreductase</keyword>
<dbReference type="InterPro" id="IPR045087">
    <property type="entry name" value="Cu-oxidase_fam"/>
</dbReference>
<dbReference type="InterPro" id="IPR034288">
    <property type="entry name" value="CuRO_1_LCC"/>
</dbReference>
<dbReference type="InterPro" id="IPR002355">
    <property type="entry name" value="Cu_oxidase_Cu_BS"/>
</dbReference>
<name>B9HF21_POPTR</name>
<evidence type="ECO:0000256" key="11">
    <source>
        <dbReference type="ARBA" id="ARBA00023180"/>
    </source>
</evidence>
<evidence type="ECO:0000256" key="1">
    <source>
        <dbReference type="ARBA" id="ARBA00000349"/>
    </source>
</evidence>
<keyword evidence="10 13" id="KW-0186">Copper</keyword>
<organism evidence="14 15">
    <name type="scientific">Populus trichocarpa</name>
    <name type="common">Western balsam poplar</name>
    <name type="synonym">Populus balsamifera subsp. trichocarpa</name>
    <dbReference type="NCBI Taxonomy" id="3694"/>
    <lineage>
        <taxon>Eukaryota</taxon>
        <taxon>Viridiplantae</taxon>
        <taxon>Streptophyta</taxon>
        <taxon>Embryophyta</taxon>
        <taxon>Tracheophyta</taxon>
        <taxon>Spermatophyta</taxon>
        <taxon>Magnoliopsida</taxon>
        <taxon>eudicotyledons</taxon>
        <taxon>Gunneridae</taxon>
        <taxon>Pentapetalae</taxon>
        <taxon>rosids</taxon>
        <taxon>fabids</taxon>
        <taxon>Malpighiales</taxon>
        <taxon>Salicaceae</taxon>
        <taxon>Saliceae</taxon>
        <taxon>Populus</taxon>
    </lineage>
</organism>
<dbReference type="Gene3D" id="2.60.40.420">
    <property type="entry name" value="Cupredoxins - blue copper proteins"/>
    <property type="match status" value="3"/>
</dbReference>
<dbReference type="PROSITE" id="PS00080">
    <property type="entry name" value="MULTICOPPER_OXIDASE2"/>
    <property type="match status" value="1"/>
</dbReference>
<dbReference type="GO" id="GO:0052716">
    <property type="term" value="F:hydroquinone:oxygen oxidoreductase activity"/>
    <property type="evidence" value="ECO:0007669"/>
    <property type="project" value="UniProtKB-EC"/>
</dbReference>
<dbReference type="KEGG" id="pop:7480134"/>
<dbReference type="CDD" id="cd13875">
    <property type="entry name" value="CuRO_2_LCC_plant"/>
    <property type="match status" value="1"/>
</dbReference>
<evidence type="ECO:0000256" key="5">
    <source>
        <dbReference type="ARBA" id="ARBA00022523"/>
    </source>
</evidence>
<comment type="similarity">
    <text evidence="3 13">Belongs to the multicopper oxidase family.</text>
</comment>
<comment type="function">
    <text evidence="13">Lignin degradation and detoxification of lignin-derived products.</text>
</comment>
<evidence type="ECO:0000256" key="8">
    <source>
        <dbReference type="ARBA" id="ARBA00022737"/>
    </source>
</evidence>
<dbReference type="eggNOG" id="KOG1263">
    <property type="taxonomic scope" value="Eukaryota"/>
</dbReference>
<evidence type="ECO:0000256" key="12">
    <source>
        <dbReference type="ARBA" id="ARBA00023185"/>
    </source>
</evidence>
<dbReference type="InterPro" id="IPR033138">
    <property type="entry name" value="Cu_oxidase_CS"/>
</dbReference>
<evidence type="ECO:0000313" key="14">
    <source>
        <dbReference type="EMBL" id="PNT26703.2"/>
    </source>
</evidence>
<dbReference type="InterPro" id="IPR034289">
    <property type="entry name" value="CuRO_3_LCC"/>
</dbReference>
<keyword evidence="8 13" id="KW-0677">Repeat</keyword>
<keyword evidence="7 13" id="KW-0479">Metal-binding</keyword>
<dbReference type="CDD" id="cd13849">
    <property type="entry name" value="CuRO_1_LCC_plant"/>
    <property type="match status" value="1"/>
</dbReference>
<keyword evidence="6 13" id="KW-0964">Secreted</keyword>
<reference evidence="14 15" key="1">
    <citation type="journal article" date="2006" name="Science">
        <title>The genome of black cottonwood, Populus trichocarpa (Torr. &amp; Gray).</title>
        <authorList>
            <person name="Tuskan G.A."/>
            <person name="Difazio S."/>
            <person name="Jansson S."/>
            <person name="Bohlmann J."/>
            <person name="Grigoriev I."/>
            <person name="Hellsten U."/>
            <person name="Putnam N."/>
            <person name="Ralph S."/>
            <person name="Rombauts S."/>
            <person name="Salamov A."/>
            <person name="Schein J."/>
            <person name="Sterck L."/>
            <person name="Aerts A."/>
            <person name="Bhalerao R.R."/>
            <person name="Bhalerao R.P."/>
            <person name="Blaudez D."/>
            <person name="Boerjan W."/>
            <person name="Brun A."/>
            <person name="Brunner A."/>
            <person name="Busov V."/>
            <person name="Campbell M."/>
            <person name="Carlson J."/>
            <person name="Chalot M."/>
            <person name="Chapman J."/>
            <person name="Chen G.L."/>
            <person name="Cooper D."/>
            <person name="Coutinho P.M."/>
            <person name="Couturier J."/>
            <person name="Covert S."/>
            <person name="Cronk Q."/>
            <person name="Cunningham R."/>
            <person name="Davis J."/>
            <person name="Degroeve S."/>
            <person name="Dejardin A."/>
            <person name="Depamphilis C."/>
            <person name="Detter J."/>
            <person name="Dirks B."/>
            <person name="Dubchak I."/>
            <person name="Duplessis S."/>
            <person name="Ehlting J."/>
            <person name="Ellis B."/>
            <person name="Gendler K."/>
            <person name="Goodstein D."/>
            <person name="Gribskov M."/>
            <person name="Grimwood J."/>
            <person name="Groover A."/>
            <person name="Gunter L."/>
            <person name="Hamberger B."/>
            <person name="Heinze B."/>
            <person name="Helariutta Y."/>
            <person name="Henrissat B."/>
            <person name="Holligan D."/>
            <person name="Holt R."/>
            <person name="Huang W."/>
            <person name="Islam-Faridi N."/>
            <person name="Jones S."/>
            <person name="Jones-Rhoades M."/>
            <person name="Jorgensen R."/>
            <person name="Joshi C."/>
            <person name="Kangasjarvi J."/>
            <person name="Karlsson J."/>
            <person name="Kelleher C."/>
            <person name="Kirkpatrick R."/>
            <person name="Kirst M."/>
            <person name="Kohler A."/>
            <person name="Kalluri U."/>
            <person name="Larimer F."/>
            <person name="Leebens-Mack J."/>
            <person name="Leple J.C."/>
            <person name="Locascio P."/>
            <person name="Lou Y."/>
            <person name="Lucas S."/>
            <person name="Martin F."/>
            <person name="Montanini B."/>
            <person name="Napoli C."/>
            <person name="Nelson D.R."/>
            <person name="Nelson C."/>
            <person name="Nieminen K."/>
            <person name="Nilsson O."/>
            <person name="Pereda V."/>
            <person name="Peter G."/>
            <person name="Philippe R."/>
            <person name="Pilate G."/>
            <person name="Poliakov A."/>
            <person name="Razumovskaya J."/>
            <person name="Richardson P."/>
            <person name="Rinaldi C."/>
            <person name="Ritland K."/>
            <person name="Rouze P."/>
            <person name="Ryaboy D."/>
            <person name="Schmutz J."/>
            <person name="Schrader J."/>
            <person name="Segerman B."/>
            <person name="Shin H."/>
            <person name="Siddiqui A."/>
            <person name="Sterky F."/>
            <person name="Terry A."/>
            <person name="Tsai C.J."/>
            <person name="Uberbacher E."/>
            <person name="Unneberg P."/>
            <person name="Vahala J."/>
            <person name="Wall K."/>
            <person name="Wessler S."/>
            <person name="Yang G."/>
            <person name="Yin T."/>
            <person name="Douglas C."/>
            <person name="Marra M."/>
            <person name="Sandberg G."/>
            <person name="Van de Peer Y."/>
            <person name="Rokhsar D."/>
        </authorList>
    </citation>
    <scope>NUCLEOTIDE SEQUENCE [LARGE SCALE GENOMIC DNA]</scope>
    <source>
        <strain evidence="15">cv. Nisqually</strain>
    </source>
</reference>
<evidence type="ECO:0000313" key="15">
    <source>
        <dbReference type="Proteomes" id="UP000006729"/>
    </source>
</evidence>
<dbReference type="FunFam" id="2.60.40.420:FF:000062">
    <property type="entry name" value="Laccase"/>
    <property type="match status" value="1"/>
</dbReference>
<dbReference type="PANTHER" id="PTHR11709:SF116">
    <property type="entry name" value="LACCASE"/>
    <property type="match status" value="1"/>
</dbReference>
<dbReference type="FunFam" id="2.60.40.420:FF:000049">
    <property type="entry name" value="Laccase"/>
    <property type="match status" value="1"/>
</dbReference>
<dbReference type="InterPro" id="IPR011707">
    <property type="entry name" value="Cu-oxidase-like_N"/>
</dbReference>
<comment type="cofactor">
    <cofactor evidence="13">
        <name>Cu cation</name>
        <dbReference type="ChEBI" id="CHEBI:23378"/>
    </cofactor>
    <text evidence="13">Binds 4 Cu cations per monomer.</text>
</comment>
<sequence length="558" mass="62607">MSRRQREREVSHAKAASVGELNEIVANIKLSKDSMLDVPNFESTESISPGDIFFSVDQTALGMQKNGILKDNNVTNLYLKPASFPHMDSVLLQRNKVNGNIDHNSQRTSTTSSGSRMTMTSASAASRQSSSKLSSDSSKISDASGRTSGSLKKFTENRKKKQTEAWFSCLKKGPCKTSKSPGKKRCDETSFIEKAFVVESLRQFWADKHQPGSLNGFTCHKHEAQILGQLVSHDSIPHILLKGPSGSGKKALAMALIGDIFGDACWHKTHDLRYFQEQRGAAQVVVPITSSAHHAEINVNLEPNAKTALMGLVKEIRNTYAITPDFSNVNFKPDYKVLVLYEVDKAPENIQPLMKWIMDCYTDACKLILCCEDDSDILETVKNRCKVLKVDAPVTHEIMEVLIQIARKEEFDLPMNFAAKIAAKSKQNLRKAIMALEACKAHNYPFSDDQPIPFGWEEVLVELATEILIDPSPNKLFSARGKLKRLLVDFVNPKLILLKLVEQFLKGVEANSRRELYYWHAYYDKRLPTGTTALLKLEEFVAKFMSMYRKSSGTRQYV</sequence>
<evidence type="ECO:0000256" key="13">
    <source>
        <dbReference type="RuleBase" id="RU361119"/>
    </source>
</evidence>
<dbReference type="SUPFAM" id="SSF49503">
    <property type="entry name" value="Cupredoxins"/>
    <property type="match status" value="3"/>
</dbReference>
<comment type="catalytic activity">
    <reaction evidence="1 13">
        <text>4 hydroquinone + O2 = 4 benzosemiquinone + 2 H2O</text>
        <dbReference type="Rhea" id="RHEA:11276"/>
        <dbReference type="ChEBI" id="CHEBI:15377"/>
        <dbReference type="ChEBI" id="CHEBI:15379"/>
        <dbReference type="ChEBI" id="CHEBI:17594"/>
        <dbReference type="ChEBI" id="CHEBI:17977"/>
        <dbReference type="EC" id="1.10.3.2"/>
    </reaction>
</comment>
<dbReference type="NCBIfam" id="TIGR03389">
    <property type="entry name" value="laccase"/>
    <property type="match status" value="1"/>
</dbReference>
<dbReference type="AlphaFoldDB" id="B9HF21"/>
<dbReference type="GO" id="GO:0005507">
    <property type="term" value="F:copper ion binding"/>
    <property type="evidence" value="ECO:0007669"/>
    <property type="project" value="InterPro"/>
</dbReference>
<accession>B9HF21</accession>
<evidence type="ECO:0000256" key="2">
    <source>
        <dbReference type="ARBA" id="ARBA00004271"/>
    </source>
</evidence>
<dbReference type="InterPro" id="IPR001117">
    <property type="entry name" value="Cu-oxidase_2nd"/>
</dbReference>
<keyword evidence="15" id="KW-1185">Reference proteome</keyword>
<dbReference type="Pfam" id="PF00394">
    <property type="entry name" value="Cu-oxidase"/>
    <property type="match status" value="1"/>
</dbReference>
<dbReference type="OrthoDB" id="2121828at2759"/>
<dbReference type="FunCoup" id="B9HF21">
    <property type="interactions" value="109"/>
</dbReference>
<dbReference type="InterPro" id="IPR034285">
    <property type="entry name" value="CuRO_2_LCC"/>
</dbReference>
<keyword evidence="5 13" id="KW-0052">Apoplast</keyword>
<keyword evidence="12 13" id="KW-0439">Lignin degradation</keyword>
<dbReference type="Pfam" id="PF07731">
    <property type="entry name" value="Cu-oxidase_2"/>
    <property type="match status" value="1"/>
</dbReference>
<evidence type="ECO:0000256" key="6">
    <source>
        <dbReference type="ARBA" id="ARBA00022525"/>
    </source>
</evidence>
<dbReference type="PANTHER" id="PTHR11709">
    <property type="entry name" value="MULTI-COPPER OXIDASE"/>
    <property type="match status" value="1"/>
</dbReference>
<dbReference type="GO" id="GO:0016491">
    <property type="term" value="F:oxidoreductase activity"/>
    <property type="evidence" value="ECO:0000318"/>
    <property type="project" value="GO_Central"/>
</dbReference>
<dbReference type="InterPro" id="IPR011706">
    <property type="entry name" value="Cu-oxidase_C"/>
</dbReference>
<dbReference type="GO" id="GO:0046274">
    <property type="term" value="P:lignin catabolic process"/>
    <property type="evidence" value="ECO:0007669"/>
    <property type="project" value="UniProtKB-KW"/>
</dbReference>
<dbReference type="EC" id="1.10.3.2" evidence="4 13"/>
<evidence type="ECO:0000256" key="3">
    <source>
        <dbReference type="ARBA" id="ARBA00010609"/>
    </source>
</evidence>
<evidence type="ECO:0000256" key="10">
    <source>
        <dbReference type="ARBA" id="ARBA00023008"/>
    </source>
</evidence>
<evidence type="ECO:0000256" key="9">
    <source>
        <dbReference type="ARBA" id="ARBA00023002"/>
    </source>
</evidence>
<dbReference type="SMR" id="B9HF21"/>